<feature type="domain" description="UDP-3-O-[3-hydroxymyristoyl] glucosamine N-acyltransferase non-repeat region" evidence="8">
    <location>
        <begin position="34"/>
        <end position="101"/>
    </location>
</feature>
<dbReference type="NCBIfam" id="TIGR01853">
    <property type="entry name" value="lipid_A_lpxD"/>
    <property type="match status" value="1"/>
</dbReference>
<protein>
    <recommendedName>
        <fullName evidence="7">UDP-3-O-acylglucosamine N-acyltransferase</fullName>
        <ecNumber evidence="7">2.3.1.191</ecNumber>
    </recommendedName>
</protein>
<dbReference type="GO" id="GO:0009245">
    <property type="term" value="P:lipid A biosynthetic process"/>
    <property type="evidence" value="ECO:0007669"/>
    <property type="project" value="UniProtKB-UniRule"/>
</dbReference>
<dbReference type="KEGG" id="paca:ID47_02195"/>
<dbReference type="GO" id="GO:0016020">
    <property type="term" value="C:membrane"/>
    <property type="evidence" value="ECO:0007669"/>
    <property type="project" value="GOC"/>
</dbReference>
<evidence type="ECO:0000313" key="11">
    <source>
        <dbReference type="Proteomes" id="UP000028926"/>
    </source>
</evidence>
<evidence type="ECO:0000256" key="7">
    <source>
        <dbReference type="HAMAP-Rule" id="MF_00523"/>
    </source>
</evidence>
<dbReference type="HAMAP" id="MF_00523">
    <property type="entry name" value="LpxD"/>
    <property type="match status" value="1"/>
</dbReference>
<evidence type="ECO:0000256" key="1">
    <source>
        <dbReference type="ARBA" id="ARBA00022516"/>
    </source>
</evidence>
<dbReference type="PANTHER" id="PTHR43378">
    <property type="entry name" value="UDP-3-O-ACYLGLUCOSAMINE N-ACYLTRANSFERASE"/>
    <property type="match status" value="1"/>
</dbReference>
<keyword evidence="6 7" id="KW-0012">Acyltransferase</keyword>
<dbReference type="InterPro" id="IPR011004">
    <property type="entry name" value="Trimer_LpxA-like_sf"/>
</dbReference>
<sequence>MPDTRFYINKGPFTLTQIADFLKLPLSNCSHPSLEIKDLSPLQQAKNNNLACYHNSKYQQEFQSTQAGACIVADEFVSHAPAHLPILVSKTPYRDYARLLSLFYGEKKAPVNISPTARIAPTAKVGSNCTIGDYVVIGDHVEIGENCRIGSHSVIEANCVIGTHCQIESHVSISNSLIGNHVSIKPGARVGQRGFGFDMDAKGHVPVPQLGRVIIGDYVDIGANTTIDRGSNADTEIHKGVRIDNQVMVAHNVIIGEHSVLVAQVGIAGSTRLGKFVIVAGQVGIAGHLTIGDGAQIAAKSGLMRDVEPRIKVAGYPAVPIQEYFKQVAFLAKLVKTKGKYND</sequence>
<proteinExistence type="inferred from homology"/>
<dbReference type="InterPro" id="IPR007691">
    <property type="entry name" value="LpxD"/>
</dbReference>
<keyword evidence="11" id="KW-1185">Reference proteome</keyword>
<evidence type="ECO:0000256" key="6">
    <source>
        <dbReference type="ARBA" id="ARBA00023315"/>
    </source>
</evidence>
<comment type="function">
    <text evidence="7">Catalyzes the N-acylation of UDP-3-O-acylglucosamine using 3-hydroxyacyl-ACP as the acyl donor. Is involved in the biosynthesis of lipid A, a phosphorylated glycolipid that anchors the lipopolysaccharide to the outer membrane of the cell.</text>
</comment>
<comment type="similarity">
    <text evidence="7">Belongs to the transferase hexapeptide repeat family. LpxD subfamily.</text>
</comment>
<organism evidence="10 11">
    <name type="scientific">Candidatus Odyssella acanthamoebae</name>
    <dbReference type="NCBI Taxonomy" id="91604"/>
    <lineage>
        <taxon>Bacteria</taxon>
        <taxon>Pseudomonadati</taxon>
        <taxon>Pseudomonadota</taxon>
        <taxon>Alphaproteobacteria</taxon>
        <taxon>Holosporales</taxon>
        <taxon>Candidatus Paracaedibacteraceae</taxon>
        <taxon>Candidatus Odyssella</taxon>
    </lineage>
</organism>
<comment type="subunit">
    <text evidence="7">Homotrimer.</text>
</comment>
<dbReference type="Gene3D" id="2.160.10.10">
    <property type="entry name" value="Hexapeptide repeat proteins"/>
    <property type="match status" value="1"/>
</dbReference>
<dbReference type="InterPro" id="IPR001451">
    <property type="entry name" value="Hexapep"/>
</dbReference>
<keyword evidence="5 7" id="KW-0443">Lipid metabolism</keyword>
<keyword evidence="2 7" id="KW-0441">Lipid A biosynthesis</keyword>
<dbReference type="RefSeq" id="WP_038463331.1">
    <property type="nucleotide sequence ID" value="NZ_CP008941.1"/>
</dbReference>
<evidence type="ECO:0000256" key="4">
    <source>
        <dbReference type="ARBA" id="ARBA00022737"/>
    </source>
</evidence>
<dbReference type="eggNOG" id="COG1044">
    <property type="taxonomic scope" value="Bacteria"/>
</dbReference>
<keyword evidence="4 7" id="KW-0677">Repeat</keyword>
<dbReference type="HOGENOM" id="CLU_049865_0_0_5"/>
<dbReference type="Pfam" id="PF25087">
    <property type="entry name" value="GMPPB_C"/>
    <property type="match status" value="1"/>
</dbReference>
<dbReference type="EMBL" id="CP008941">
    <property type="protein sequence ID" value="AIK95799.1"/>
    <property type="molecule type" value="Genomic_DNA"/>
</dbReference>
<feature type="domain" description="Mannose-1-phosphate guanyltransferase C-terminal" evidence="9">
    <location>
        <begin position="115"/>
        <end position="228"/>
    </location>
</feature>
<dbReference type="Pfam" id="PF00132">
    <property type="entry name" value="Hexapep"/>
    <property type="match status" value="1"/>
</dbReference>
<dbReference type="Gene3D" id="3.40.1390.10">
    <property type="entry name" value="MurE/MurF, N-terminal domain"/>
    <property type="match status" value="1"/>
</dbReference>
<dbReference type="OrthoDB" id="9784739at2"/>
<evidence type="ECO:0000259" key="9">
    <source>
        <dbReference type="Pfam" id="PF25087"/>
    </source>
</evidence>
<dbReference type="Proteomes" id="UP000028926">
    <property type="component" value="Chromosome"/>
</dbReference>
<dbReference type="AlphaFoldDB" id="A0A077AUT9"/>
<dbReference type="GO" id="GO:0103118">
    <property type="term" value="F:UDP-3-O-[(3R)-3-hydroxyacyl]-glucosamine N-acyltransferase activity"/>
    <property type="evidence" value="ECO:0007669"/>
    <property type="project" value="UniProtKB-EC"/>
</dbReference>
<dbReference type="InterPro" id="IPR018357">
    <property type="entry name" value="Hexapep_transf_CS"/>
</dbReference>
<evidence type="ECO:0000256" key="5">
    <source>
        <dbReference type="ARBA" id="ARBA00023098"/>
    </source>
</evidence>
<comment type="pathway">
    <text evidence="7">Bacterial outer membrane biogenesis; LPS lipid A biosynthesis.</text>
</comment>
<feature type="active site" description="Proton acceptor" evidence="7">
    <location>
        <position position="251"/>
    </location>
</feature>
<dbReference type="SUPFAM" id="SSF51161">
    <property type="entry name" value="Trimeric LpxA-like enzymes"/>
    <property type="match status" value="1"/>
</dbReference>
<dbReference type="InterPro" id="IPR020573">
    <property type="entry name" value="UDP_GlcNAc_AcTrfase_non-rep"/>
</dbReference>
<keyword evidence="1 7" id="KW-0444">Lipid biosynthesis</keyword>
<evidence type="ECO:0000259" key="8">
    <source>
        <dbReference type="Pfam" id="PF04613"/>
    </source>
</evidence>
<dbReference type="NCBIfam" id="NF002060">
    <property type="entry name" value="PRK00892.1"/>
    <property type="match status" value="1"/>
</dbReference>
<name>A0A077AUT9_9PROT</name>
<dbReference type="GO" id="GO:0016410">
    <property type="term" value="F:N-acyltransferase activity"/>
    <property type="evidence" value="ECO:0007669"/>
    <property type="project" value="InterPro"/>
</dbReference>
<dbReference type="CDD" id="cd03352">
    <property type="entry name" value="LbH_LpxD"/>
    <property type="match status" value="1"/>
</dbReference>
<evidence type="ECO:0000256" key="3">
    <source>
        <dbReference type="ARBA" id="ARBA00022679"/>
    </source>
</evidence>
<dbReference type="EC" id="2.3.1.191" evidence="7"/>
<accession>A0A077AUT9</accession>
<comment type="catalytic activity">
    <reaction evidence="7">
        <text>a UDP-3-O-[(3R)-3-hydroxyacyl]-alpha-D-glucosamine + a (3R)-hydroxyacyl-[ACP] = a UDP-2-N,3-O-bis[(3R)-3-hydroxyacyl]-alpha-D-glucosamine + holo-[ACP] + H(+)</text>
        <dbReference type="Rhea" id="RHEA:53836"/>
        <dbReference type="Rhea" id="RHEA-COMP:9685"/>
        <dbReference type="Rhea" id="RHEA-COMP:9945"/>
        <dbReference type="ChEBI" id="CHEBI:15378"/>
        <dbReference type="ChEBI" id="CHEBI:64479"/>
        <dbReference type="ChEBI" id="CHEBI:78827"/>
        <dbReference type="ChEBI" id="CHEBI:137740"/>
        <dbReference type="ChEBI" id="CHEBI:137748"/>
        <dbReference type="EC" id="2.3.1.191"/>
    </reaction>
</comment>
<evidence type="ECO:0000256" key="2">
    <source>
        <dbReference type="ARBA" id="ARBA00022556"/>
    </source>
</evidence>
<reference evidence="10 11" key="1">
    <citation type="submission" date="2014-07" db="EMBL/GenBank/DDBJ databases">
        <title>Comparative genomic insights into amoeba endosymbionts belonging to the families of Holosporaceae and Candidatus Midichloriaceae within Rickettsiales.</title>
        <authorList>
            <person name="Wang Z."/>
            <person name="Wu M."/>
        </authorList>
    </citation>
    <scope>NUCLEOTIDE SEQUENCE [LARGE SCALE GENOMIC DNA]</scope>
    <source>
        <strain evidence="10">PRA3</strain>
    </source>
</reference>
<evidence type="ECO:0000313" key="10">
    <source>
        <dbReference type="EMBL" id="AIK95799.1"/>
    </source>
</evidence>
<gene>
    <name evidence="7" type="primary">lpxD</name>
    <name evidence="10" type="ORF">ID47_02195</name>
</gene>
<dbReference type="PANTHER" id="PTHR43378:SF2">
    <property type="entry name" value="UDP-3-O-ACYLGLUCOSAMINE N-ACYLTRANSFERASE 1, MITOCHONDRIAL-RELATED"/>
    <property type="match status" value="1"/>
</dbReference>
<dbReference type="UniPathway" id="UPA00973"/>
<keyword evidence="3 7" id="KW-0808">Transferase</keyword>
<dbReference type="PROSITE" id="PS00101">
    <property type="entry name" value="HEXAPEP_TRANSFERASES"/>
    <property type="match status" value="1"/>
</dbReference>
<dbReference type="Pfam" id="PF04613">
    <property type="entry name" value="LpxD"/>
    <property type="match status" value="1"/>
</dbReference>
<dbReference type="STRING" id="91604.ID47_02195"/>
<dbReference type="InterPro" id="IPR056729">
    <property type="entry name" value="GMPPB_C"/>
</dbReference>